<dbReference type="GO" id="GO:1901136">
    <property type="term" value="P:carbohydrate derivative catabolic process"/>
    <property type="evidence" value="ECO:0007669"/>
    <property type="project" value="UniProtKB-ARBA"/>
</dbReference>
<keyword evidence="2 4" id="KW-0378">Hydrolase</keyword>
<feature type="domain" description="Glycoside hydrolase family 5" evidence="5">
    <location>
        <begin position="73"/>
        <end position="352"/>
    </location>
</feature>
<evidence type="ECO:0000256" key="4">
    <source>
        <dbReference type="RuleBase" id="RU361153"/>
    </source>
</evidence>
<keyword evidence="3 4" id="KW-0326">Glycosidase</keyword>
<gene>
    <name evidence="7" type="ORF">I2501_06740</name>
</gene>
<evidence type="ECO:0000259" key="5">
    <source>
        <dbReference type="Pfam" id="PF00150"/>
    </source>
</evidence>
<evidence type="ECO:0000256" key="3">
    <source>
        <dbReference type="ARBA" id="ARBA00023295"/>
    </source>
</evidence>
<accession>A0A931AY86</accession>
<name>A0A931AY86_9ACTN</name>
<dbReference type="Pfam" id="PF00150">
    <property type="entry name" value="Cellulase"/>
    <property type="match status" value="1"/>
</dbReference>
<evidence type="ECO:0000313" key="7">
    <source>
        <dbReference type="EMBL" id="MBF9067735.1"/>
    </source>
</evidence>
<dbReference type="RefSeq" id="WP_196192878.1">
    <property type="nucleotide sequence ID" value="NZ_JADPRT010000002.1"/>
</dbReference>
<evidence type="ECO:0000259" key="6">
    <source>
        <dbReference type="Pfam" id="PF18564"/>
    </source>
</evidence>
<protein>
    <submittedName>
        <fullName evidence="7">Cellulase family glycosylhydrolase</fullName>
    </submittedName>
</protein>
<dbReference type="InterPro" id="IPR013780">
    <property type="entry name" value="Glyco_hydro_b"/>
</dbReference>
<dbReference type="EMBL" id="JADPRT010000002">
    <property type="protein sequence ID" value="MBF9067735.1"/>
    <property type="molecule type" value="Genomic_DNA"/>
</dbReference>
<dbReference type="Pfam" id="PF18564">
    <property type="entry name" value="Glyco_hydro_5_C"/>
    <property type="match status" value="1"/>
</dbReference>
<dbReference type="Gene3D" id="3.20.20.80">
    <property type="entry name" value="Glycosidases"/>
    <property type="match status" value="1"/>
</dbReference>
<dbReference type="PANTHER" id="PTHR31308">
    <property type="match status" value="1"/>
</dbReference>
<dbReference type="InterPro" id="IPR001547">
    <property type="entry name" value="Glyco_hydro_5"/>
</dbReference>
<evidence type="ECO:0000313" key="8">
    <source>
        <dbReference type="Proteomes" id="UP000657385"/>
    </source>
</evidence>
<comment type="caution">
    <text evidence="7">The sequence shown here is derived from an EMBL/GenBank/DDBJ whole genome shotgun (WGS) entry which is preliminary data.</text>
</comment>
<dbReference type="InterPro" id="IPR017853">
    <property type="entry name" value="GH"/>
</dbReference>
<organism evidence="7 8">
    <name type="scientific">Streptacidiphilus fuscans</name>
    <dbReference type="NCBI Taxonomy" id="2789292"/>
    <lineage>
        <taxon>Bacteria</taxon>
        <taxon>Bacillati</taxon>
        <taxon>Actinomycetota</taxon>
        <taxon>Actinomycetes</taxon>
        <taxon>Kitasatosporales</taxon>
        <taxon>Streptomycetaceae</taxon>
        <taxon>Streptacidiphilus</taxon>
    </lineage>
</organism>
<evidence type="ECO:0000256" key="2">
    <source>
        <dbReference type="ARBA" id="ARBA00022801"/>
    </source>
</evidence>
<dbReference type="GO" id="GO:0016042">
    <property type="term" value="P:lipid catabolic process"/>
    <property type="evidence" value="ECO:0007669"/>
    <property type="project" value="UniProtKB-ARBA"/>
</dbReference>
<reference evidence="7" key="1">
    <citation type="submission" date="2020-11" db="EMBL/GenBank/DDBJ databases">
        <title>Isolation and identification of active actinomycetes.</title>
        <authorList>
            <person name="Yu B."/>
        </authorList>
    </citation>
    <scope>NUCLEOTIDE SEQUENCE</scope>
    <source>
        <strain evidence="7">NEAU-YB345</strain>
    </source>
</reference>
<dbReference type="Proteomes" id="UP000657385">
    <property type="component" value="Unassembled WGS sequence"/>
</dbReference>
<dbReference type="SUPFAM" id="SSF51445">
    <property type="entry name" value="(Trans)glycosidases"/>
    <property type="match status" value="1"/>
</dbReference>
<dbReference type="InterPro" id="IPR052066">
    <property type="entry name" value="Glycosphingolipid_Hydrolases"/>
</dbReference>
<sequence length="469" mass="50403">MRRRIRSRRSRLRRLLVTLVVIACAAGLLVHVGTPSAQGVSAAPRFLTDGQGRALILDGLDADAGSAVGSGPAAAAEYDALGDDYARIVLRWSQVEPRPGRYDDAYLAGVVQRIGWYAAQGDHVVLAMEQDAYGPPPGTPVALAAVDAASTQAADEFWGTRGDRPDLRQSYAAAWVHIADYLDRHGMKGVDPILGFDLMDRPWGGSVQGAAFESGPLAQFYQRVIDDIRAVDPEHWLFVEPEAAATDWGMPSALPALTDPRSGGARIGYAPQLYPAPLDPSGSYSGTSAFMADRAEASWQIQVARTAARLDAPVLVGGWTVNDNSIGAHLYVDHTQALFDQMMVGSAYWSATPGPYSPWTKPGQPSDLANVLQTAYPRAVAGVPVEFDYDKGTLVFTLQFRDAAGVSGSTDVYLPPSDFPNGPQIEFDAEYTYAWDPVRHILSLTEKKPVPGTLHTLQLTPSTPVQNVG</sequence>
<comment type="similarity">
    <text evidence="1 4">Belongs to the glycosyl hydrolase 5 (cellulase A) family.</text>
</comment>
<dbReference type="Gene3D" id="2.60.40.1180">
    <property type="entry name" value="Golgi alpha-mannosidase II"/>
    <property type="match status" value="1"/>
</dbReference>
<proteinExistence type="inferred from homology"/>
<dbReference type="AlphaFoldDB" id="A0A931AY86"/>
<dbReference type="InterPro" id="IPR041036">
    <property type="entry name" value="GH5_C"/>
</dbReference>
<dbReference type="GO" id="GO:0000272">
    <property type="term" value="P:polysaccharide catabolic process"/>
    <property type="evidence" value="ECO:0007669"/>
    <property type="project" value="InterPro"/>
</dbReference>
<dbReference type="PANTHER" id="PTHR31308:SF3">
    <property type="entry name" value="ENDOGLYCOCERAMIDASE"/>
    <property type="match status" value="1"/>
</dbReference>
<keyword evidence="8" id="KW-1185">Reference proteome</keyword>
<feature type="domain" description="Glycoside hydrolase family 5 C-terminal" evidence="6">
    <location>
        <begin position="375"/>
        <end position="457"/>
    </location>
</feature>
<evidence type="ECO:0000256" key="1">
    <source>
        <dbReference type="ARBA" id="ARBA00005641"/>
    </source>
</evidence>
<dbReference type="GO" id="GO:0004553">
    <property type="term" value="F:hydrolase activity, hydrolyzing O-glycosyl compounds"/>
    <property type="evidence" value="ECO:0007669"/>
    <property type="project" value="InterPro"/>
</dbReference>